<sequence length="121" mass="13945">MNRIGQIAVPAKDIERATEFYKDKLQLPLYFNTETMAFFECDGIRLLLSLPEKEKFAHHSSVIYFHVDHIQQTYDELTGKGVSFIDEPHIVAKMGDTETWMAFFKDSEDNTHALMSEVKVG</sequence>
<evidence type="ECO:0000313" key="3">
    <source>
        <dbReference type="Proteomes" id="UP001597231"/>
    </source>
</evidence>
<dbReference type="RefSeq" id="WP_381480492.1">
    <property type="nucleotide sequence ID" value="NZ_JBHTLT010000043.1"/>
</dbReference>
<dbReference type="InterPro" id="IPR029068">
    <property type="entry name" value="Glyas_Bleomycin-R_OHBP_Dase"/>
</dbReference>
<accession>A0ABW3TY43</accession>
<dbReference type="Pfam" id="PF00903">
    <property type="entry name" value="Glyoxalase"/>
    <property type="match status" value="1"/>
</dbReference>
<dbReference type="Proteomes" id="UP001597231">
    <property type="component" value="Unassembled WGS sequence"/>
</dbReference>
<name>A0ABW3TY43_9BACL</name>
<evidence type="ECO:0000313" key="2">
    <source>
        <dbReference type="EMBL" id="MFD1205259.1"/>
    </source>
</evidence>
<evidence type="ECO:0000259" key="1">
    <source>
        <dbReference type="PROSITE" id="PS51819"/>
    </source>
</evidence>
<keyword evidence="3" id="KW-1185">Reference proteome</keyword>
<dbReference type="PROSITE" id="PS51819">
    <property type="entry name" value="VOC"/>
    <property type="match status" value="1"/>
</dbReference>
<protein>
    <submittedName>
        <fullName evidence="2">VOC family protein</fullName>
    </submittedName>
</protein>
<comment type="caution">
    <text evidence="2">The sequence shown here is derived from an EMBL/GenBank/DDBJ whole genome shotgun (WGS) entry which is preliminary data.</text>
</comment>
<proteinExistence type="predicted"/>
<dbReference type="InterPro" id="IPR004360">
    <property type="entry name" value="Glyas_Fos-R_dOase_dom"/>
</dbReference>
<dbReference type="Gene3D" id="3.10.180.10">
    <property type="entry name" value="2,3-Dihydroxybiphenyl 1,2-Dioxygenase, domain 1"/>
    <property type="match status" value="1"/>
</dbReference>
<dbReference type="EMBL" id="JBHTLT010000043">
    <property type="protein sequence ID" value="MFD1205259.1"/>
    <property type="molecule type" value="Genomic_DNA"/>
</dbReference>
<reference evidence="3" key="1">
    <citation type="journal article" date="2019" name="Int. J. Syst. Evol. Microbiol.">
        <title>The Global Catalogue of Microorganisms (GCM) 10K type strain sequencing project: providing services to taxonomists for standard genome sequencing and annotation.</title>
        <authorList>
            <consortium name="The Broad Institute Genomics Platform"/>
            <consortium name="The Broad Institute Genome Sequencing Center for Infectious Disease"/>
            <person name="Wu L."/>
            <person name="Ma J."/>
        </authorList>
    </citation>
    <scope>NUCLEOTIDE SEQUENCE [LARGE SCALE GENOMIC DNA]</scope>
    <source>
        <strain evidence="3">CCUG 53915</strain>
    </source>
</reference>
<feature type="domain" description="VOC" evidence="1">
    <location>
        <begin position="3"/>
        <end position="117"/>
    </location>
</feature>
<dbReference type="SUPFAM" id="SSF54593">
    <property type="entry name" value="Glyoxalase/Bleomycin resistance protein/Dihydroxybiphenyl dioxygenase"/>
    <property type="match status" value="1"/>
</dbReference>
<gene>
    <name evidence="2" type="ORF">ACFQ38_09100</name>
</gene>
<organism evidence="2 3">
    <name type="scientific">Sporosarcina contaminans</name>
    <dbReference type="NCBI Taxonomy" id="633403"/>
    <lineage>
        <taxon>Bacteria</taxon>
        <taxon>Bacillati</taxon>
        <taxon>Bacillota</taxon>
        <taxon>Bacilli</taxon>
        <taxon>Bacillales</taxon>
        <taxon>Caryophanaceae</taxon>
        <taxon>Sporosarcina</taxon>
    </lineage>
</organism>
<dbReference type="InterPro" id="IPR037523">
    <property type="entry name" value="VOC_core"/>
</dbReference>